<keyword evidence="5" id="KW-1185">Reference proteome</keyword>
<dbReference type="GO" id="GO:0016853">
    <property type="term" value="F:isomerase activity"/>
    <property type="evidence" value="ECO:0007669"/>
    <property type="project" value="UniProtKB-ARBA"/>
</dbReference>
<dbReference type="GO" id="GO:0050385">
    <property type="term" value="F:ureidoglycolate lyase activity"/>
    <property type="evidence" value="ECO:0007669"/>
    <property type="project" value="UniProtKB-EC"/>
</dbReference>
<feature type="domain" description="Fumarylacetoacetase-like C-terminal" evidence="3">
    <location>
        <begin position="87"/>
        <end position="293"/>
    </location>
</feature>
<accession>A0A1X9M9V7</accession>
<evidence type="ECO:0000313" key="4">
    <source>
        <dbReference type="EMBL" id="ARK30186.1"/>
    </source>
</evidence>
<name>A0A1X9M9V7_9BACI</name>
<dbReference type="PANTHER" id="PTHR42796">
    <property type="entry name" value="FUMARYLACETOACETATE HYDROLASE DOMAIN-CONTAINING PROTEIN 2A-RELATED"/>
    <property type="match status" value="1"/>
</dbReference>
<dbReference type="STRING" id="199441.BkAM31D_10185"/>
<dbReference type="PANTHER" id="PTHR42796:SF4">
    <property type="entry name" value="FUMARYLACETOACETATE HYDROLASE DOMAIN-CONTAINING PROTEIN 2A"/>
    <property type="match status" value="1"/>
</dbReference>
<dbReference type="InterPro" id="IPR011234">
    <property type="entry name" value="Fumarylacetoacetase-like_C"/>
</dbReference>
<organism evidence="4 5">
    <name type="scientific">Halalkalibacter krulwichiae</name>
    <dbReference type="NCBI Taxonomy" id="199441"/>
    <lineage>
        <taxon>Bacteria</taxon>
        <taxon>Bacillati</taxon>
        <taxon>Bacillota</taxon>
        <taxon>Bacilli</taxon>
        <taxon>Bacillales</taxon>
        <taxon>Bacillaceae</taxon>
        <taxon>Halalkalibacter</taxon>
    </lineage>
</organism>
<dbReference type="InterPro" id="IPR051121">
    <property type="entry name" value="FAH"/>
</dbReference>
<keyword evidence="2" id="KW-0479">Metal-binding</keyword>
<evidence type="ECO:0000259" key="3">
    <source>
        <dbReference type="Pfam" id="PF01557"/>
    </source>
</evidence>
<dbReference type="Proteomes" id="UP000193006">
    <property type="component" value="Chromosome"/>
</dbReference>
<dbReference type="Pfam" id="PF01557">
    <property type="entry name" value="FAA_hydrolase"/>
    <property type="match status" value="1"/>
</dbReference>
<dbReference type="GO" id="GO:0046872">
    <property type="term" value="F:metal ion binding"/>
    <property type="evidence" value="ECO:0007669"/>
    <property type="project" value="UniProtKB-KW"/>
</dbReference>
<dbReference type="Gene3D" id="3.90.850.10">
    <property type="entry name" value="Fumarylacetoacetase-like, C-terminal domain"/>
    <property type="match status" value="1"/>
</dbReference>
<dbReference type="SUPFAM" id="SSF56529">
    <property type="entry name" value="FAH"/>
    <property type="match status" value="1"/>
</dbReference>
<dbReference type="GO" id="GO:0019752">
    <property type="term" value="P:carboxylic acid metabolic process"/>
    <property type="evidence" value="ECO:0007669"/>
    <property type="project" value="UniProtKB-ARBA"/>
</dbReference>
<proteinExistence type="inferred from homology"/>
<dbReference type="RefSeq" id="WP_066151739.1">
    <property type="nucleotide sequence ID" value="NZ_CP020814.1"/>
</dbReference>
<evidence type="ECO:0000256" key="2">
    <source>
        <dbReference type="ARBA" id="ARBA00022723"/>
    </source>
</evidence>
<keyword evidence="4" id="KW-0456">Lyase</keyword>
<evidence type="ECO:0000256" key="1">
    <source>
        <dbReference type="ARBA" id="ARBA00010211"/>
    </source>
</evidence>
<dbReference type="AlphaFoldDB" id="A0A1X9M9V7"/>
<sequence length="294" mass="32469">MRTVAFYKEDKPVLGVKTSEGILDVEMAACKYSEIKGVPLSVTELIAFGEKGIKALETLVQKALASKDELIKEKDLSFAPCVPDPEKIICVGLNYKKHADECKMDYPPTPILFSKFSNALSGHNAFVTLPSNGSEFDYEAELVLVIGKEAKDVTKQDALSYLYGYCNGNDLSVRDLQFTSSQWLLGKTTDEFCPIGPYLVSKDEVSDPDQLSIKLTLNGELRQNSNTSDMIFNCSEIISYISQHMTLKPGDIILTGTPEGVIMGEPIDRRVWLKSGDEVKVEIEGLGELTTTFK</sequence>
<dbReference type="InterPro" id="IPR036663">
    <property type="entry name" value="Fumarylacetoacetase_C_sf"/>
</dbReference>
<reference evidence="4 5" key="1">
    <citation type="submission" date="2017-04" db="EMBL/GenBank/DDBJ databases">
        <title>Bacillus krulwichiae AM31D Genome sequencing and assembly.</title>
        <authorList>
            <person name="Krulwich T.A."/>
            <person name="Anastor L."/>
            <person name="Ehrlich R."/>
            <person name="Ehrlich G.D."/>
            <person name="Janto B."/>
        </authorList>
    </citation>
    <scope>NUCLEOTIDE SEQUENCE [LARGE SCALE GENOMIC DNA]</scope>
    <source>
        <strain evidence="4 5">AM31D</strain>
    </source>
</reference>
<gene>
    <name evidence="4" type="ORF">BkAM31D_10185</name>
</gene>
<dbReference type="EC" id="4.3.2.3" evidence="4"/>
<protein>
    <submittedName>
        <fullName evidence="4">Ureidoglycolate lyase</fullName>
        <ecNumber evidence="4">4.3.2.3</ecNumber>
    </submittedName>
</protein>
<dbReference type="KEGG" id="bkw:BkAM31D_10185"/>
<evidence type="ECO:0000313" key="5">
    <source>
        <dbReference type="Proteomes" id="UP000193006"/>
    </source>
</evidence>
<comment type="similarity">
    <text evidence="1">Belongs to the FAH family.</text>
</comment>
<dbReference type="EMBL" id="CP020814">
    <property type="protein sequence ID" value="ARK30186.1"/>
    <property type="molecule type" value="Genomic_DNA"/>
</dbReference>
<dbReference type="FunFam" id="3.90.850.10:FF:000002">
    <property type="entry name" value="2-hydroxyhepta-2,4-diene-1,7-dioate isomerase"/>
    <property type="match status" value="1"/>
</dbReference>